<dbReference type="PANTHER" id="PTHR30176:SF3">
    <property type="entry name" value="FERREDOXIN-TYPE PROTEIN NAPH"/>
    <property type="match status" value="1"/>
</dbReference>
<gene>
    <name evidence="9" type="ORF">CLV33_101300</name>
</gene>
<evidence type="ECO:0000256" key="2">
    <source>
        <dbReference type="ARBA" id="ARBA00022485"/>
    </source>
</evidence>
<dbReference type="Proteomes" id="UP000251545">
    <property type="component" value="Unassembled WGS sequence"/>
</dbReference>
<dbReference type="SUPFAM" id="SSF54862">
    <property type="entry name" value="4Fe-4S ferredoxins"/>
    <property type="match status" value="1"/>
</dbReference>
<protein>
    <submittedName>
        <fullName evidence="9">4Fe-4S binding protein</fullName>
    </submittedName>
</protein>
<dbReference type="EMBL" id="PVEO01000001">
    <property type="protein sequence ID" value="PQV51377.1"/>
    <property type="molecule type" value="Genomic_DNA"/>
</dbReference>
<keyword evidence="5" id="KW-0408">Iron</keyword>
<dbReference type="RefSeq" id="WP_105472400.1">
    <property type="nucleotide sequence ID" value="NZ_PVEO01000001.1"/>
</dbReference>
<accession>A0A362X3R0</accession>
<sequence length="540" mass="61370">MNVLKQLGLALFIIGIGIFTGSIFTGNFSLTEAELNEFLASKNYKSELIKDELKKATVTKENLNIFEFSSRVRNAYKTSNNYYDALIAKYDAEKNWDKKGEQYQYKIYGKPHTLSYEIAKKAGSGFVKENSGLLWWLTFGLSIIGALLFIIPNLVLLGRPGIKNNGIYHKASTNRGGIAWVVFVYLVVFYLLLYFMPDYIVNWTYILDPISIFLNGGPASQWFVYGFLYCTVMVVMAVRMYIKYRHNKYQIIRTTSVLFFQIVFAFLIPEIMTSLNMPGYDFKNAFPLDYDFFFEWNLDNLRNRGAIGLFILVWGTILTLIIVPVMVYFFGKRWYCSWVCGCGGLAETLGDPYRQHSDKSLNAWKLERWLVHGVLLFSLVMTLVTLYCYFSGAEAFLGIKSQWIKDTYSFLIGAWFAGVIGTGFYPIFGNRVWCRFGCPLAAYLGLVQRFKSRFRITTNGGQCISCGNCSTYCEMGIDVRSYAQKGENIIRASCVGCGICSAVCPRGVLKLENGPETGRINPNDILLGNDVDLMDLVNQK</sequence>
<dbReference type="InterPro" id="IPR051684">
    <property type="entry name" value="Electron_Trans/Redox"/>
</dbReference>
<evidence type="ECO:0000256" key="3">
    <source>
        <dbReference type="ARBA" id="ARBA00022723"/>
    </source>
</evidence>
<keyword evidence="2" id="KW-0004">4Fe-4S</keyword>
<evidence type="ECO:0000256" key="6">
    <source>
        <dbReference type="ARBA" id="ARBA00023014"/>
    </source>
</evidence>
<keyword evidence="6" id="KW-0411">Iron-sulfur</keyword>
<proteinExistence type="predicted"/>
<keyword evidence="1" id="KW-0813">Transport</keyword>
<feature type="transmembrane region" description="Helical" evidence="7">
    <location>
        <begin position="7"/>
        <end position="30"/>
    </location>
</feature>
<keyword evidence="4" id="KW-0249">Electron transport</keyword>
<dbReference type="PANTHER" id="PTHR30176">
    <property type="entry name" value="FERREDOXIN-TYPE PROTEIN NAPH"/>
    <property type="match status" value="1"/>
</dbReference>
<feature type="transmembrane region" description="Helical" evidence="7">
    <location>
        <begin position="410"/>
        <end position="428"/>
    </location>
</feature>
<dbReference type="PROSITE" id="PS51379">
    <property type="entry name" value="4FE4S_FER_2"/>
    <property type="match status" value="2"/>
</dbReference>
<dbReference type="AlphaFoldDB" id="A0A362X3R0"/>
<feature type="transmembrane region" description="Helical" evidence="7">
    <location>
        <begin position="369"/>
        <end position="390"/>
    </location>
</feature>
<dbReference type="Gene3D" id="3.30.70.20">
    <property type="match status" value="1"/>
</dbReference>
<evidence type="ECO:0000259" key="8">
    <source>
        <dbReference type="PROSITE" id="PS51379"/>
    </source>
</evidence>
<dbReference type="InterPro" id="IPR017900">
    <property type="entry name" value="4Fe4S_Fe_S_CS"/>
</dbReference>
<dbReference type="GO" id="GO:0046872">
    <property type="term" value="F:metal ion binding"/>
    <property type="evidence" value="ECO:0007669"/>
    <property type="project" value="UniProtKB-KW"/>
</dbReference>
<dbReference type="GO" id="GO:0051539">
    <property type="term" value="F:4 iron, 4 sulfur cluster binding"/>
    <property type="evidence" value="ECO:0007669"/>
    <property type="project" value="UniProtKB-KW"/>
</dbReference>
<dbReference type="InterPro" id="IPR017896">
    <property type="entry name" value="4Fe4S_Fe-S-bd"/>
</dbReference>
<keyword evidence="3" id="KW-0479">Metal-binding</keyword>
<dbReference type="Pfam" id="PF13187">
    <property type="entry name" value="Fer4_9"/>
    <property type="match status" value="1"/>
</dbReference>
<feature type="transmembrane region" description="Helical" evidence="7">
    <location>
        <begin position="133"/>
        <end position="156"/>
    </location>
</feature>
<evidence type="ECO:0000313" key="10">
    <source>
        <dbReference type="Proteomes" id="UP000251545"/>
    </source>
</evidence>
<comment type="caution">
    <text evidence="9">The sequence shown here is derived from an EMBL/GenBank/DDBJ whole genome shotgun (WGS) entry which is preliminary data.</text>
</comment>
<dbReference type="Pfam" id="PF12801">
    <property type="entry name" value="Fer4_5"/>
    <property type="match status" value="2"/>
</dbReference>
<keyword evidence="7" id="KW-0812">Transmembrane</keyword>
<keyword evidence="7" id="KW-0472">Membrane</keyword>
<feature type="domain" description="4Fe-4S ferredoxin-type" evidence="8">
    <location>
        <begin position="485"/>
        <end position="514"/>
    </location>
</feature>
<name>A0A362X3R0_9FLAO</name>
<feature type="transmembrane region" description="Helical" evidence="7">
    <location>
        <begin position="254"/>
        <end position="272"/>
    </location>
</feature>
<feature type="transmembrane region" description="Helical" evidence="7">
    <location>
        <begin position="222"/>
        <end position="242"/>
    </location>
</feature>
<dbReference type="GO" id="GO:0005886">
    <property type="term" value="C:plasma membrane"/>
    <property type="evidence" value="ECO:0007669"/>
    <property type="project" value="TreeGrafter"/>
</dbReference>
<dbReference type="PROSITE" id="PS00198">
    <property type="entry name" value="4FE4S_FER_1"/>
    <property type="match status" value="1"/>
</dbReference>
<organism evidence="9 10">
    <name type="scientific">Jejuia pallidilutea</name>
    <dbReference type="NCBI Taxonomy" id="504487"/>
    <lineage>
        <taxon>Bacteria</taxon>
        <taxon>Pseudomonadati</taxon>
        <taxon>Bacteroidota</taxon>
        <taxon>Flavobacteriia</taxon>
        <taxon>Flavobacteriales</taxon>
        <taxon>Flavobacteriaceae</taxon>
        <taxon>Jejuia</taxon>
    </lineage>
</organism>
<feature type="domain" description="4Fe-4S ferredoxin-type" evidence="8">
    <location>
        <begin position="454"/>
        <end position="482"/>
    </location>
</feature>
<keyword evidence="7" id="KW-1133">Transmembrane helix</keyword>
<evidence type="ECO:0000256" key="1">
    <source>
        <dbReference type="ARBA" id="ARBA00022448"/>
    </source>
</evidence>
<feature type="transmembrane region" description="Helical" evidence="7">
    <location>
        <begin position="177"/>
        <end position="196"/>
    </location>
</feature>
<evidence type="ECO:0000256" key="7">
    <source>
        <dbReference type="SAM" id="Phobius"/>
    </source>
</evidence>
<feature type="transmembrane region" description="Helical" evidence="7">
    <location>
        <begin position="306"/>
        <end position="330"/>
    </location>
</feature>
<evidence type="ECO:0000256" key="5">
    <source>
        <dbReference type="ARBA" id="ARBA00023004"/>
    </source>
</evidence>
<evidence type="ECO:0000256" key="4">
    <source>
        <dbReference type="ARBA" id="ARBA00022982"/>
    </source>
</evidence>
<reference evidence="9 10" key="1">
    <citation type="submission" date="2018-02" db="EMBL/GenBank/DDBJ databases">
        <title>Genomic Encyclopedia of Archaeal and Bacterial Type Strains, Phase II (KMG-II): from individual species to whole genera.</title>
        <authorList>
            <person name="Goeker M."/>
        </authorList>
    </citation>
    <scope>NUCLEOTIDE SEQUENCE [LARGE SCALE GENOMIC DNA]</scope>
    <source>
        <strain evidence="9 10">DSM 21165</strain>
    </source>
</reference>
<evidence type="ECO:0000313" key="9">
    <source>
        <dbReference type="EMBL" id="PQV51377.1"/>
    </source>
</evidence>